<dbReference type="Pfam" id="PF25973">
    <property type="entry name" value="BSH_CzcB"/>
    <property type="match status" value="1"/>
</dbReference>
<dbReference type="GO" id="GO:0016020">
    <property type="term" value="C:membrane"/>
    <property type="evidence" value="ECO:0007669"/>
    <property type="project" value="InterPro"/>
</dbReference>
<name>A0A6L8MMK4_9BURK</name>
<evidence type="ECO:0000259" key="6">
    <source>
        <dbReference type="Pfam" id="PF25973"/>
    </source>
</evidence>
<dbReference type="SUPFAM" id="SSF111369">
    <property type="entry name" value="HlyD-like secretion proteins"/>
    <property type="match status" value="1"/>
</dbReference>
<dbReference type="Pfam" id="PF25954">
    <property type="entry name" value="Beta-barrel_RND_2"/>
    <property type="match status" value="1"/>
</dbReference>
<protein>
    <submittedName>
        <fullName evidence="7">Efflux RND transporter periplasmic adaptor subunit</fullName>
    </submittedName>
</protein>
<dbReference type="InterPro" id="IPR058647">
    <property type="entry name" value="BSH_CzcB-like"/>
</dbReference>
<accession>A0A6L8MMK4</accession>
<organism evidence="7 8">
    <name type="scientific">Duganella lactea</name>
    <dbReference type="NCBI Taxonomy" id="2692173"/>
    <lineage>
        <taxon>Bacteria</taxon>
        <taxon>Pseudomonadati</taxon>
        <taxon>Pseudomonadota</taxon>
        <taxon>Betaproteobacteria</taxon>
        <taxon>Burkholderiales</taxon>
        <taxon>Oxalobacteraceae</taxon>
        <taxon>Telluria group</taxon>
        <taxon>Duganella</taxon>
    </lineage>
</organism>
<feature type="domain" description="CusB-like beta-barrel" evidence="5">
    <location>
        <begin position="238"/>
        <end position="312"/>
    </location>
</feature>
<evidence type="ECO:0000256" key="4">
    <source>
        <dbReference type="SAM" id="SignalP"/>
    </source>
</evidence>
<dbReference type="PANTHER" id="PTHR30097">
    <property type="entry name" value="CATION EFFLUX SYSTEM PROTEIN CUSB"/>
    <property type="match status" value="1"/>
</dbReference>
<keyword evidence="4" id="KW-0732">Signal</keyword>
<dbReference type="InterPro" id="IPR051909">
    <property type="entry name" value="MFP_Cation_Efflux"/>
</dbReference>
<dbReference type="GO" id="GO:0022857">
    <property type="term" value="F:transmembrane transporter activity"/>
    <property type="evidence" value="ECO:0007669"/>
    <property type="project" value="InterPro"/>
</dbReference>
<evidence type="ECO:0000256" key="3">
    <source>
        <dbReference type="SAM" id="Coils"/>
    </source>
</evidence>
<evidence type="ECO:0000256" key="1">
    <source>
        <dbReference type="ARBA" id="ARBA00009477"/>
    </source>
</evidence>
<dbReference type="RefSeq" id="WP_161020235.1">
    <property type="nucleotide sequence ID" value="NZ_WWCP01000019.1"/>
</dbReference>
<dbReference type="PANTHER" id="PTHR30097:SF16">
    <property type="entry name" value="CATION EFFLUX SYSTEM (CZCB-LIKE)"/>
    <property type="match status" value="1"/>
</dbReference>
<dbReference type="NCBIfam" id="TIGR01730">
    <property type="entry name" value="RND_mfp"/>
    <property type="match status" value="1"/>
</dbReference>
<feature type="coiled-coil region" evidence="3">
    <location>
        <begin position="157"/>
        <end position="184"/>
    </location>
</feature>
<dbReference type="FunFam" id="2.40.30.170:FF:000010">
    <property type="entry name" value="Efflux RND transporter periplasmic adaptor subunit"/>
    <property type="match status" value="1"/>
</dbReference>
<dbReference type="AlphaFoldDB" id="A0A6L8MMK4"/>
<dbReference type="EMBL" id="WWCP01000019">
    <property type="protein sequence ID" value="MYM83471.1"/>
    <property type="molecule type" value="Genomic_DNA"/>
</dbReference>
<feature type="signal peptide" evidence="4">
    <location>
        <begin position="1"/>
        <end position="22"/>
    </location>
</feature>
<proteinExistence type="inferred from homology"/>
<comment type="caution">
    <text evidence="7">The sequence shown here is derived from an EMBL/GenBank/DDBJ whole genome shotgun (WGS) entry which is preliminary data.</text>
</comment>
<reference evidence="7 8" key="1">
    <citation type="submission" date="2019-12" db="EMBL/GenBank/DDBJ databases">
        <title>Novel species isolated from a subtropical stream in China.</title>
        <authorList>
            <person name="Lu H."/>
        </authorList>
    </citation>
    <scope>NUCLEOTIDE SEQUENCE [LARGE SCALE GENOMIC DNA]</scope>
    <source>
        <strain evidence="7 8">FT50W</strain>
    </source>
</reference>
<evidence type="ECO:0000256" key="2">
    <source>
        <dbReference type="ARBA" id="ARBA00022448"/>
    </source>
</evidence>
<evidence type="ECO:0000313" key="7">
    <source>
        <dbReference type="EMBL" id="MYM83471.1"/>
    </source>
</evidence>
<dbReference type="Gene3D" id="1.10.287.470">
    <property type="entry name" value="Helix hairpin bin"/>
    <property type="match status" value="1"/>
</dbReference>
<gene>
    <name evidence="7" type="ORF">GTP44_16095</name>
</gene>
<evidence type="ECO:0000259" key="5">
    <source>
        <dbReference type="Pfam" id="PF25954"/>
    </source>
</evidence>
<dbReference type="Gene3D" id="2.40.30.170">
    <property type="match status" value="1"/>
</dbReference>
<dbReference type="Gene3D" id="2.40.420.20">
    <property type="match status" value="1"/>
</dbReference>
<evidence type="ECO:0000313" key="8">
    <source>
        <dbReference type="Proteomes" id="UP000474565"/>
    </source>
</evidence>
<comment type="similarity">
    <text evidence="1">Belongs to the membrane fusion protein (MFP) (TC 8.A.1) family.</text>
</comment>
<dbReference type="InterPro" id="IPR006143">
    <property type="entry name" value="RND_pump_MFP"/>
</dbReference>
<sequence length="391" mass="41269">MMMKRSWGIPLLLLLALLAAVAAGAYVARPGTAAVNAPASAAKAAPPPDELRYQPGAPQLGMLRAETLPLVALPAGDALNARVVYDEDVTARLSVSVTGRVVAIKAAPGATVRKGQTLAQIDSADVGAALADLQKAQADEERKRLVAERARDLAPGEAIAAKDLESARADYQQAQAETVRAERRLHQLNPDHARLQDQRLNLVSPINGVVVERNITPALEVGAGTAAPLFVVTDPKRLWLQIDVPDTMLAAVAVGAPVEVESDAFPGEKFHAVISQLGQSVDPNTRRVTVRAQVDNPAGKLLPEMYVRAALLKPQARAVKVPNSALVNRGLYTYVFVQTEPGRFLRRKVQMLTHGAEASYLGTGVSGGDNIVTSGALLLDADMSTRAGGAP</sequence>
<feature type="domain" description="CzcB-like barrel-sandwich hybrid" evidence="6">
    <location>
        <begin position="90"/>
        <end position="224"/>
    </location>
</feature>
<keyword evidence="3" id="KW-0175">Coiled coil</keyword>
<dbReference type="InterPro" id="IPR058792">
    <property type="entry name" value="Beta-barrel_RND_2"/>
</dbReference>
<dbReference type="Proteomes" id="UP000474565">
    <property type="component" value="Unassembled WGS sequence"/>
</dbReference>
<feature type="chain" id="PRO_5027095594" evidence="4">
    <location>
        <begin position="23"/>
        <end position="391"/>
    </location>
</feature>
<dbReference type="Gene3D" id="2.40.50.100">
    <property type="match status" value="1"/>
</dbReference>
<keyword evidence="2" id="KW-0813">Transport</keyword>